<feature type="compositionally biased region" description="Basic and acidic residues" evidence="6">
    <location>
        <begin position="1140"/>
        <end position="1149"/>
    </location>
</feature>
<protein>
    <recommendedName>
        <fullName evidence="7">Histone deacetylase interacting domain-containing protein</fullName>
    </recommendedName>
</protein>
<dbReference type="InterPro" id="IPR031693">
    <property type="entry name" value="Sin3_C"/>
</dbReference>
<feature type="compositionally biased region" description="Low complexity" evidence="6">
    <location>
        <begin position="292"/>
        <end position="310"/>
    </location>
</feature>
<dbReference type="Gene3D" id="1.20.1160.11">
    <property type="entry name" value="Paired amphipathic helix"/>
    <property type="match status" value="3"/>
</dbReference>
<feature type="compositionally biased region" description="Polar residues" evidence="6">
    <location>
        <begin position="1126"/>
        <end position="1139"/>
    </location>
</feature>
<evidence type="ECO:0000313" key="8">
    <source>
        <dbReference type="EMBL" id="EGG06573.1"/>
    </source>
</evidence>
<dbReference type="GO" id="GO:0010628">
    <property type="term" value="P:positive regulation of gene expression"/>
    <property type="evidence" value="ECO:0007669"/>
    <property type="project" value="UniProtKB-ARBA"/>
</dbReference>
<feature type="compositionally biased region" description="Pro residues" evidence="6">
    <location>
        <begin position="207"/>
        <end position="216"/>
    </location>
</feature>
<evidence type="ECO:0000256" key="1">
    <source>
        <dbReference type="ARBA" id="ARBA00004123"/>
    </source>
</evidence>
<dbReference type="InterPro" id="IPR003822">
    <property type="entry name" value="PAH"/>
</dbReference>
<dbReference type="HOGENOM" id="CLU_002316_0_0_1"/>
<dbReference type="GO" id="GO:0000122">
    <property type="term" value="P:negative regulation of transcription by RNA polymerase II"/>
    <property type="evidence" value="ECO:0007669"/>
    <property type="project" value="TreeGrafter"/>
</dbReference>
<dbReference type="Pfam" id="PF02671">
    <property type="entry name" value="PAH"/>
    <property type="match status" value="3"/>
</dbReference>
<dbReference type="FunFam" id="1.20.1160.11:FF:000003">
    <property type="entry name" value="Paired amphipathic helix SIN3-like protein"/>
    <property type="match status" value="1"/>
</dbReference>
<evidence type="ECO:0000256" key="6">
    <source>
        <dbReference type="SAM" id="MobiDB-lite"/>
    </source>
</evidence>
<feature type="compositionally biased region" description="Low complexity" evidence="6">
    <location>
        <begin position="224"/>
        <end position="245"/>
    </location>
</feature>
<name>F4RLQ0_MELLP</name>
<dbReference type="InterPro" id="IPR036600">
    <property type="entry name" value="PAH_sf"/>
</dbReference>
<dbReference type="eggNOG" id="KOG4204">
    <property type="taxonomic scope" value="Eukaryota"/>
</dbReference>
<dbReference type="GO" id="GO:0033698">
    <property type="term" value="C:Rpd3L complex"/>
    <property type="evidence" value="ECO:0007669"/>
    <property type="project" value="UniProtKB-ARBA"/>
</dbReference>
<reference evidence="9" key="1">
    <citation type="journal article" date="2011" name="Proc. Natl. Acad. Sci. U.S.A.">
        <title>Obligate biotrophy features unraveled by the genomic analysis of rust fungi.</title>
        <authorList>
            <person name="Duplessis S."/>
            <person name="Cuomo C.A."/>
            <person name="Lin Y.-C."/>
            <person name="Aerts A."/>
            <person name="Tisserant E."/>
            <person name="Veneault-Fourrey C."/>
            <person name="Joly D.L."/>
            <person name="Hacquard S."/>
            <person name="Amselem J."/>
            <person name="Cantarel B.L."/>
            <person name="Chiu R."/>
            <person name="Coutinho P.M."/>
            <person name="Feau N."/>
            <person name="Field M."/>
            <person name="Frey P."/>
            <person name="Gelhaye E."/>
            <person name="Goldberg J."/>
            <person name="Grabherr M.G."/>
            <person name="Kodira C.D."/>
            <person name="Kohler A."/>
            <person name="Kuees U."/>
            <person name="Lindquist E.A."/>
            <person name="Lucas S.M."/>
            <person name="Mago R."/>
            <person name="Mauceli E."/>
            <person name="Morin E."/>
            <person name="Murat C."/>
            <person name="Pangilinan J.L."/>
            <person name="Park R."/>
            <person name="Pearson M."/>
            <person name="Quesneville H."/>
            <person name="Rouhier N."/>
            <person name="Sakthikumar S."/>
            <person name="Salamov A.A."/>
            <person name="Schmutz J."/>
            <person name="Selles B."/>
            <person name="Shapiro H."/>
            <person name="Tanguay P."/>
            <person name="Tuskan G.A."/>
            <person name="Henrissat B."/>
            <person name="Van de Peer Y."/>
            <person name="Rouze P."/>
            <person name="Ellis J.G."/>
            <person name="Dodds P.N."/>
            <person name="Schein J.E."/>
            <person name="Zhong S."/>
            <person name="Hamelin R.C."/>
            <person name="Grigoriev I.V."/>
            <person name="Szabo L.J."/>
            <person name="Martin F."/>
        </authorList>
    </citation>
    <scope>NUCLEOTIDE SEQUENCE [LARGE SCALE GENOMIC DNA]</scope>
    <source>
        <strain evidence="9">98AG31 / pathotype 3-4-7</strain>
    </source>
</reference>
<dbReference type="SUPFAM" id="SSF47762">
    <property type="entry name" value="PAH2 domain"/>
    <property type="match status" value="3"/>
</dbReference>
<dbReference type="InterPro" id="IPR039774">
    <property type="entry name" value="Sin3-like"/>
</dbReference>
<dbReference type="VEuPathDB" id="FungiDB:MELLADRAFT_77776"/>
<sequence>MDSSIDDSLSTNNNPTKTHSPNPSTSTSIPNSDSTVVTSSYRTLNVRDALSYLDQVKIRFQDQNEVYNQFLDVMKLFKTQSIDTPGVIERVSSLFRGYPSLIQGFNTFLPSGFRIECTLLKRIDHDSNPELADLVTVLTPNPITNKTSLFPRDGSHAIIIKDRIENTLTPMGWIEIKDSPETGSTSTSINSTSYAQHQTTIQDLTQPPQPPLPPSHPSKHKQINNHSTSSSTTPTTSTNMNSKSSLNHDEGQSKLTDPLITANLNQTNSNKTTNTNPTANTITHSAAIPYRPNTTASSSTSLPSHSTHNLYSNSNPTSNSKLPVAPDLKALDSTSNHHQMLLAPELVAEPIRSHSNQPAITRTPTPVVTVANPPQANSINNKPVEFNYAINYVNKIKHRFIDQPEIYKTFLEILQTYQRDGMPIDVVYVQVTKLFAEATDLLDEFKQFLPDPNNENGASGVTMLKAQAPVPKPSQSTLMSTSQTPHSMLIDDRLSKPFANSDLASDLRRHTPSPGTRVMSGVSLLSDALAPTLNKTAEMNIRNTTNAPLVVRPEIADLPTTHTSSARPLGVPVHPKNPINGTGPSKTFLPTTSPSNKRPLASSHNTEADETADHSKESGPLNKKKKIINDHHLSVGGPLDSTPPSQLDTVASKMSGTKANRSRNKYQEMIDPVTKVSTQSTHHEPNPHTTPFRTASQHHLHKSADTSVDDHLQHHDKRVSSRSHHQITTEEILPDNYLWHTHRLETHDAMGGRTLTNTKELILFESIKKYLNDTEVWHEFLRVLELYNQTIIDFKTLVDRVSVYIGDNDELLDDFKGFVGYDVKKDGLVEDEVWEIKNLDVREREKVDASIIQREYGPSYKRLPKCEIDLACSGRDELCWSVLNDEYFGAAKFGTESGGPGHRKTNFEEVIAMTEGERAHFSYWSESMSRTIGHLESLQTRIDSMDEKERLNFQLGENLGGISPSIYNRTLKKFIKEIEEFKEKKECLVIDVVLADEPNPSVIQKPLNDRPKIDKKSVKNKTTSKPKPNPSHALYSTIPEPEVMKIPPMRPSHQVELGFQDLDVFFDVLKIIAMSLDRSALSHPERRRIDETIRILIPAVWNISQIELEKQIPMIYDDESSESTTDEINPNRIESSNHGQENERDLNSKKGIESLTRGLLELDSTNESNGARGRIDRMKLGINELETPLMSSPPNSVPTLDHQPLRRNGFDLFDSNGEENKSNDEHHTFSVLRKWADIQLEGEDGDEEMESSVSNHHGRYFYVFGTSTYVILFRLIHILYSRLLKLKTTAIEIGIQEPNWKRINPIGIELGLSHPILGLDDDENQNPSEKLYGFVLDSISRLFDGELEINSFEELIRIGFPKIGYLVSTIDKLSNSILKHFSHLHSDTRNKEMLNLLRREREREREEESDDDLYQFGYRNEVNEIIEDGELYKAEWHPERKSLSIQLINSEDPTIEISKSSNPLKYYIKSYQTEIDTETIDPTNLNKSFRTKNLMNLSLGKWEGKSKYKISKSNFKLKVLKSTEDCWISKMYFNKFKKSVENQDEEEEEEKGEGNRKLDWVGKWVDERWKEINEEHS</sequence>
<dbReference type="RefSeq" id="XP_007410013.1">
    <property type="nucleotide sequence ID" value="XM_007409951.1"/>
</dbReference>
<dbReference type="OrthoDB" id="10265969at2759"/>
<evidence type="ECO:0000256" key="3">
    <source>
        <dbReference type="ARBA" id="ARBA00022737"/>
    </source>
</evidence>
<dbReference type="InParanoid" id="F4RLQ0"/>
<evidence type="ECO:0000256" key="2">
    <source>
        <dbReference type="ARBA" id="ARBA00022491"/>
    </source>
</evidence>
<feature type="compositionally biased region" description="Polar residues" evidence="6">
    <location>
        <begin position="642"/>
        <end position="659"/>
    </location>
</feature>
<dbReference type="FunFam" id="1.20.1160.11:FF:000001">
    <property type="entry name" value="Paired amphipathic helix protein Sin3"/>
    <property type="match status" value="1"/>
</dbReference>
<gene>
    <name evidence="8" type="ORF">MELLADRAFT_77776</name>
</gene>
<dbReference type="Pfam" id="PF08295">
    <property type="entry name" value="Sin3_corepress"/>
    <property type="match status" value="1"/>
</dbReference>
<feature type="region of interest" description="Disordered" evidence="6">
    <location>
        <begin position="1001"/>
        <end position="1035"/>
    </location>
</feature>
<feature type="compositionally biased region" description="Low complexity" evidence="6">
    <location>
        <begin position="10"/>
        <end position="35"/>
    </location>
</feature>
<comment type="subcellular location">
    <subcellularLocation>
        <location evidence="1 5">Nucleus</location>
    </subcellularLocation>
</comment>
<feature type="region of interest" description="Disordered" evidence="6">
    <location>
        <begin position="1119"/>
        <end position="1149"/>
    </location>
</feature>
<dbReference type="GO" id="GO:0003714">
    <property type="term" value="F:transcription corepressor activity"/>
    <property type="evidence" value="ECO:0007669"/>
    <property type="project" value="InterPro"/>
</dbReference>
<dbReference type="Pfam" id="PF16879">
    <property type="entry name" value="Sin3a_C"/>
    <property type="match status" value="1"/>
</dbReference>
<feature type="compositionally biased region" description="Polar residues" evidence="6">
    <location>
        <begin position="311"/>
        <end position="321"/>
    </location>
</feature>
<feature type="region of interest" description="Disordered" evidence="6">
    <location>
        <begin position="175"/>
        <end position="321"/>
    </location>
</feature>
<feature type="compositionally biased region" description="Low complexity" evidence="6">
    <location>
        <begin position="263"/>
        <end position="283"/>
    </location>
</feature>
<evidence type="ECO:0000256" key="4">
    <source>
        <dbReference type="ARBA" id="ARBA00023242"/>
    </source>
</evidence>
<dbReference type="Proteomes" id="UP000001072">
    <property type="component" value="Unassembled WGS sequence"/>
</dbReference>
<feature type="compositionally biased region" description="Polar residues" evidence="6">
    <location>
        <begin position="194"/>
        <end position="205"/>
    </location>
</feature>
<feature type="compositionally biased region" description="Low complexity" evidence="6">
    <location>
        <begin position="182"/>
        <end position="193"/>
    </location>
</feature>
<dbReference type="GeneID" id="18932995"/>
<organism evidence="9">
    <name type="scientific">Melampsora larici-populina (strain 98AG31 / pathotype 3-4-7)</name>
    <name type="common">Poplar leaf rust fungus</name>
    <dbReference type="NCBI Taxonomy" id="747676"/>
    <lineage>
        <taxon>Eukaryota</taxon>
        <taxon>Fungi</taxon>
        <taxon>Dikarya</taxon>
        <taxon>Basidiomycota</taxon>
        <taxon>Pucciniomycotina</taxon>
        <taxon>Pucciniomycetes</taxon>
        <taxon>Pucciniales</taxon>
        <taxon>Melampsoraceae</taxon>
        <taxon>Melampsora</taxon>
    </lineage>
</organism>
<dbReference type="SMART" id="SM00761">
    <property type="entry name" value="HDAC_interact"/>
    <property type="match status" value="1"/>
</dbReference>
<feature type="compositionally biased region" description="Polar residues" evidence="6">
    <location>
        <begin position="579"/>
        <end position="596"/>
    </location>
</feature>
<feature type="domain" description="Histone deacetylase interacting" evidence="7">
    <location>
        <begin position="854"/>
        <end position="952"/>
    </location>
</feature>
<evidence type="ECO:0000256" key="5">
    <source>
        <dbReference type="PROSITE-ProRule" id="PRU00810"/>
    </source>
</evidence>
<dbReference type="InterPro" id="IPR013194">
    <property type="entry name" value="HDAC_interact_dom"/>
</dbReference>
<feature type="compositionally biased region" description="Basic and acidic residues" evidence="6">
    <location>
        <begin position="1007"/>
        <end position="1017"/>
    </location>
</feature>
<evidence type="ECO:0000313" key="9">
    <source>
        <dbReference type="Proteomes" id="UP000001072"/>
    </source>
</evidence>
<dbReference type="PROSITE" id="PS51477">
    <property type="entry name" value="PAH"/>
    <property type="match status" value="3"/>
</dbReference>
<dbReference type="PANTHER" id="PTHR12346">
    <property type="entry name" value="SIN3B-RELATED"/>
    <property type="match status" value="1"/>
</dbReference>
<dbReference type="STRING" id="747676.F4RLQ0"/>
<keyword evidence="3" id="KW-0677">Repeat</keyword>
<feature type="region of interest" description="Disordered" evidence="6">
    <location>
        <begin position="560"/>
        <end position="663"/>
    </location>
</feature>
<dbReference type="PANTHER" id="PTHR12346:SF0">
    <property type="entry name" value="SIN3A, ISOFORM G"/>
    <property type="match status" value="1"/>
</dbReference>
<keyword evidence="9" id="KW-1185">Reference proteome</keyword>
<feature type="region of interest" description="Disordered" evidence="6">
    <location>
        <begin position="1"/>
        <end position="35"/>
    </location>
</feature>
<keyword evidence="4 5" id="KW-0539">Nucleus</keyword>
<evidence type="ECO:0000259" key="7">
    <source>
        <dbReference type="SMART" id="SM00761"/>
    </source>
</evidence>
<dbReference type="KEGG" id="mlr:MELLADRAFT_77776"/>
<accession>F4RLQ0</accession>
<keyword evidence="2" id="KW-0678">Repressor</keyword>
<proteinExistence type="predicted"/>
<dbReference type="EMBL" id="GL883107">
    <property type="protein sequence ID" value="EGG06573.1"/>
    <property type="molecule type" value="Genomic_DNA"/>
</dbReference>